<dbReference type="PANTHER" id="PTHR11475:SF4">
    <property type="entry name" value="CHORION PEROXIDASE"/>
    <property type="match status" value="1"/>
</dbReference>
<keyword evidence="3" id="KW-0575">Peroxidase</keyword>
<dbReference type="EMBL" id="CAJPEX010003792">
    <property type="protein sequence ID" value="CAG0922546.1"/>
    <property type="molecule type" value="Genomic_DNA"/>
</dbReference>
<feature type="domain" description="Clip" evidence="8">
    <location>
        <begin position="18"/>
        <end position="63"/>
    </location>
</feature>
<dbReference type="InterPro" id="IPR037120">
    <property type="entry name" value="Haem_peroxidase_sf_animal"/>
</dbReference>
<evidence type="ECO:0000256" key="3">
    <source>
        <dbReference type="ARBA" id="ARBA00022559"/>
    </source>
</evidence>
<evidence type="ECO:0000256" key="7">
    <source>
        <dbReference type="PIRSR" id="PIRSR619791-2"/>
    </source>
</evidence>
<dbReference type="AlphaFoldDB" id="A0A7R9BYE3"/>
<evidence type="ECO:0000256" key="2">
    <source>
        <dbReference type="ARBA" id="ARBA00022525"/>
    </source>
</evidence>
<keyword evidence="4" id="KW-0732">Signal</keyword>
<evidence type="ECO:0000259" key="8">
    <source>
        <dbReference type="SMART" id="SM00680"/>
    </source>
</evidence>
<evidence type="ECO:0000256" key="5">
    <source>
        <dbReference type="ARBA" id="ARBA00023157"/>
    </source>
</evidence>
<keyword evidence="5" id="KW-1015">Disulfide bond</keyword>
<evidence type="ECO:0000256" key="4">
    <source>
        <dbReference type="ARBA" id="ARBA00022729"/>
    </source>
</evidence>
<comment type="subcellular location">
    <subcellularLocation>
        <location evidence="1">Secreted</location>
    </subcellularLocation>
</comment>
<dbReference type="GO" id="GO:0005576">
    <property type="term" value="C:extracellular region"/>
    <property type="evidence" value="ECO:0007669"/>
    <property type="project" value="UniProtKB-SubCell"/>
</dbReference>
<dbReference type="Pfam" id="PF03098">
    <property type="entry name" value="An_peroxidase"/>
    <property type="match status" value="1"/>
</dbReference>
<keyword evidence="7" id="KW-0349">Heme</keyword>
<dbReference type="EMBL" id="OA885829">
    <property type="protein sequence ID" value="CAD7282394.1"/>
    <property type="molecule type" value="Genomic_DNA"/>
</dbReference>
<dbReference type="InterPro" id="IPR010255">
    <property type="entry name" value="Haem_peroxidase_sf"/>
</dbReference>
<dbReference type="PANTHER" id="PTHR11475">
    <property type="entry name" value="OXIDASE/PEROXIDASE"/>
    <property type="match status" value="1"/>
</dbReference>
<keyword evidence="3" id="KW-0560">Oxidoreductase</keyword>
<evidence type="ECO:0000256" key="1">
    <source>
        <dbReference type="ARBA" id="ARBA00004613"/>
    </source>
</evidence>
<dbReference type="GO" id="GO:0046872">
    <property type="term" value="F:metal ion binding"/>
    <property type="evidence" value="ECO:0007669"/>
    <property type="project" value="UniProtKB-KW"/>
</dbReference>
<accession>A0A7R9BYE3</accession>
<keyword evidence="10" id="KW-1185">Reference proteome</keyword>
<evidence type="ECO:0000313" key="10">
    <source>
        <dbReference type="Proteomes" id="UP000678499"/>
    </source>
</evidence>
<dbReference type="GO" id="GO:0006979">
    <property type="term" value="P:response to oxidative stress"/>
    <property type="evidence" value="ECO:0007669"/>
    <property type="project" value="InterPro"/>
</dbReference>
<feature type="binding site" description="axial binding residue" evidence="7">
    <location>
        <position position="536"/>
    </location>
    <ligand>
        <name>heme b</name>
        <dbReference type="ChEBI" id="CHEBI:60344"/>
    </ligand>
    <ligandPart>
        <name>Fe</name>
        <dbReference type="ChEBI" id="CHEBI:18248"/>
    </ligandPart>
</feature>
<dbReference type="CDD" id="cd09823">
    <property type="entry name" value="peroxinectin_like"/>
    <property type="match status" value="1"/>
</dbReference>
<keyword evidence="7" id="KW-0479">Metal-binding</keyword>
<keyword evidence="2" id="KW-0964">Secreted</keyword>
<sequence>MDKQTKKLLTAEEDDVKCTDSEGTSGICVPPVACIKTLSVLEVEKVSPSTCSMASGEEGICCTQRKTGPTAYEALKMDILPNAEDTRFQNVADEELQEAWEYGVKSVDDRFKEERKMIDQGIIQLVDKESPAHAHHAFMRTRGAEIAHLEKEGLVSAEATRYLLRKMEEGSLQMKDPENSTSLDGPQTFQSSYCSSSVVSSRFRTPDGSCNNVNRWEWGKARTGAGRLLTPTYRDGISTPRTLGIYGRNLASARKISTFTIFTYEWYQDPVSNLYLMQFGQFLDHDLTKTALTNTASAYASSIACCSSDGNITVPSPHQACFPIEIPGDDGFYYTHKQKCMEFVRSAFASRQSSDPSWSNQMNILTSWVDGSNIYGSDWWETYNLRTCYHGKLKTTENCGRSQLPRASSVSGECTSKTFTNKVACFTAGDDRVNEQPGLTLMHTIWLREHNRIAEDLMSRNPSWYDERIFQEARRLVIAEMNHIVYNEWLPLIVGPQFMDAYDLFPTRHGYVDNYNPNINPSISVEFSTAAFRFGHTLVHHTETAISRTGNWESIRLKEFFNDVSLFNRSDFVENFIRGFSQLPMQQFDNIVVEDLTNFLFKKGNAFGMDLIALNIQRGRDHGIPTYNQMRKACGLKTLGSWNDIYETNLNYYAYRFQYVYEHPDDIDLFVGGLFETSVPGGTVGHTFACIISDMFAKLKRADRHFYELGNQAGSFSLRQLNEIKRKTSFARILCDNSDIGEVAPLAFRMANNPWNLKTPCSSSKIPKIDLDFWIGY</sequence>
<organism evidence="9">
    <name type="scientific">Notodromas monacha</name>
    <dbReference type="NCBI Taxonomy" id="399045"/>
    <lineage>
        <taxon>Eukaryota</taxon>
        <taxon>Metazoa</taxon>
        <taxon>Ecdysozoa</taxon>
        <taxon>Arthropoda</taxon>
        <taxon>Crustacea</taxon>
        <taxon>Oligostraca</taxon>
        <taxon>Ostracoda</taxon>
        <taxon>Podocopa</taxon>
        <taxon>Podocopida</taxon>
        <taxon>Cypridocopina</taxon>
        <taxon>Cypridoidea</taxon>
        <taxon>Cyprididae</taxon>
        <taxon>Notodromas</taxon>
    </lineage>
</organism>
<keyword evidence="7" id="KW-0408">Iron</keyword>
<gene>
    <name evidence="9" type="ORF">NMOB1V02_LOCUS10019</name>
</gene>
<dbReference type="SUPFAM" id="SSF48113">
    <property type="entry name" value="Heme-dependent peroxidases"/>
    <property type="match status" value="1"/>
</dbReference>
<dbReference type="Proteomes" id="UP000678499">
    <property type="component" value="Unassembled WGS sequence"/>
</dbReference>
<dbReference type="OrthoDB" id="823504at2759"/>
<dbReference type="GO" id="GO:0004601">
    <property type="term" value="F:peroxidase activity"/>
    <property type="evidence" value="ECO:0007669"/>
    <property type="project" value="UniProtKB-KW"/>
</dbReference>
<name>A0A7R9BYE3_9CRUS</name>
<reference evidence="9" key="1">
    <citation type="submission" date="2020-11" db="EMBL/GenBank/DDBJ databases">
        <authorList>
            <person name="Tran Van P."/>
        </authorList>
    </citation>
    <scope>NUCLEOTIDE SEQUENCE</scope>
</reference>
<evidence type="ECO:0000313" key="9">
    <source>
        <dbReference type="EMBL" id="CAD7282394.1"/>
    </source>
</evidence>
<keyword evidence="6" id="KW-0325">Glycoprotein</keyword>
<dbReference type="PRINTS" id="PR00457">
    <property type="entry name" value="ANPEROXIDASE"/>
</dbReference>
<dbReference type="FunFam" id="1.10.640.10:FF:000003">
    <property type="entry name" value="chorion peroxidase"/>
    <property type="match status" value="1"/>
</dbReference>
<dbReference type="GO" id="GO:0020037">
    <property type="term" value="F:heme binding"/>
    <property type="evidence" value="ECO:0007669"/>
    <property type="project" value="InterPro"/>
</dbReference>
<dbReference type="PROSITE" id="PS50292">
    <property type="entry name" value="PEROXIDASE_3"/>
    <property type="match status" value="1"/>
</dbReference>
<proteinExistence type="predicted"/>
<evidence type="ECO:0000256" key="6">
    <source>
        <dbReference type="ARBA" id="ARBA00023180"/>
    </source>
</evidence>
<dbReference type="SMART" id="SM00680">
    <property type="entry name" value="CLIP"/>
    <property type="match status" value="1"/>
</dbReference>
<dbReference type="Gene3D" id="1.10.640.10">
    <property type="entry name" value="Haem peroxidase domain superfamily, animal type"/>
    <property type="match status" value="1"/>
</dbReference>
<protein>
    <recommendedName>
        <fullName evidence="8">Clip domain-containing protein</fullName>
    </recommendedName>
</protein>
<dbReference type="InterPro" id="IPR019791">
    <property type="entry name" value="Haem_peroxidase_animal"/>
</dbReference>
<dbReference type="InterPro" id="IPR022700">
    <property type="entry name" value="CLIP"/>
</dbReference>